<keyword evidence="4" id="KW-1185">Reference proteome</keyword>
<feature type="transmembrane region" description="Helical" evidence="1">
    <location>
        <begin position="30"/>
        <end position="49"/>
    </location>
</feature>
<protein>
    <submittedName>
        <fullName evidence="3">DUF58 domain-containing protein</fullName>
    </submittedName>
</protein>
<reference evidence="3" key="1">
    <citation type="submission" date="2021-02" db="EMBL/GenBank/DDBJ databases">
        <title>Activity-based single-cell genomes from oceanic crustal fluid captures similar information to metagenomic and metatranscriptomic surveys with orders of magnitude less sampling.</title>
        <authorList>
            <person name="D'Angelo T.S."/>
            <person name="Orcutt B.N."/>
        </authorList>
    </citation>
    <scope>NUCLEOTIDE SEQUENCE [LARGE SCALE GENOMIC DNA]</scope>
    <source>
        <strain evidence="3">AH-315-J10</strain>
    </source>
</reference>
<dbReference type="PANTHER" id="PTHR34351:SF1">
    <property type="entry name" value="SLR1927 PROTEIN"/>
    <property type="match status" value="1"/>
</dbReference>
<comment type="caution">
    <text evidence="3">The sequence shown here is derived from an EMBL/GenBank/DDBJ whole genome shotgun (WGS) entry which is preliminary data.</text>
</comment>
<dbReference type="InterPro" id="IPR002881">
    <property type="entry name" value="DUF58"/>
</dbReference>
<keyword evidence="1" id="KW-1133">Transmembrane helix</keyword>
<evidence type="ECO:0000259" key="2">
    <source>
        <dbReference type="Pfam" id="PF01882"/>
    </source>
</evidence>
<dbReference type="Pfam" id="PF01882">
    <property type="entry name" value="DUF58"/>
    <property type="match status" value="1"/>
</dbReference>
<accession>A0ABS3APG9</accession>
<evidence type="ECO:0000313" key="3">
    <source>
        <dbReference type="EMBL" id="MBN4059547.1"/>
    </source>
</evidence>
<dbReference type="PANTHER" id="PTHR34351">
    <property type="entry name" value="SLR1927 PROTEIN-RELATED"/>
    <property type="match status" value="1"/>
</dbReference>
<feature type="domain" description="DUF58" evidence="2">
    <location>
        <begin position="194"/>
        <end position="336"/>
    </location>
</feature>
<evidence type="ECO:0000256" key="1">
    <source>
        <dbReference type="SAM" id="Phobius"/>
    </source>
</evidence>
<name>A0ABS3APG9_9ACTN</name>
<dbReference type="Proteomes" id="UP000724964">
    <property type="component" value="Unassembled WGS sequence"/>
</dbReference>
<evidence type="ECO:0000313" key="4">
    <source>
        <dbReference type="Proteomes" id="UP000724964"/>
    </source>
</evidence>
<organism evidence="3 4">
    <name type="scientific">Acidimicrobium ferrooxidans</name>
    <dbReference type="NCBI Taxonomy" id="53635"/>
    <lineage>
        <taxon>Bacteria</taxon>
        <taxon>Bacillati</taxon>
        <taxon>Actinomycetota</taxon>
        <taxon>Acidimicrobiia</taxon>
        <taxon>Acidimicrobiales</taxon>
        <taxon>Acidimicrobiaceae</taxon>
        <taxon>Acidimicrobium</taxon>
    </lineage>
</organism>
<keyword evidence="1" id="KW-0472">Membrane</keyword>
<keyword evidence="1" id="KW-0812">Transmembrane</keyword>
<dbReference type="EMBL" id="JAFIUH010000003">
    <property type="protein sequence ID" value="MBN4059547.1"/>
    <property type="molecule type" value="Genomic_DNA"/>
</dbReference>
<sequence>MRLTRQGVLLTVVGAALVLAGRIFSIWELYVLGAALVALVAVAALSVASSRLRLGVARKIQPSRLHAGEPARVDLAVTNRGGRTPLLHLLDPVQGTSGAHVILGPLYGGEKAGAAYQLPKTRRGILTVGPLDIQVTDSFGLAKLNVSAASANRLTVFPKLHDIVPVPFTTGDEIAGAAPSPDALGRTGDDFYALRQYTVGDDLRRVHWRSTARHGELMVRQQELPWNGRLTVMLDNRRRTQDDQPFELAVEVAASLLAASSRRRDLTRLITTAGGDSGGAAGGLHLDSMLEFLAIVKTTPAGTLKAALSSLLQGSGGGALVIVLATPTQSEIDESIRLRLRYPSVTVVACNTAPRDDVVSQPVPGVTVINANDATAFVDGWAAARGRRKSTAWV</sequence>
<proteinExistence type="predicted"/>
<gene>
    <name evidence="3" type="ORF">JYT35_00335</name>
</gene>